<reference evidence="2" key="2">
    <citation type="submission" date="2022-01" db="EMBL/GenBank/DDBJ databases">
        <authorList>
            <person name="Yamashiro T."/>
            <person name="Shiraishi A."/>
            <person name="Satake H."/>
            <person name="Nakayama K."/>
        </authorList>
    </citation>
    <scope>NUCLEOTIDE SEQUENCE</scope>
</reference>
<dbReference type="Proteomes" id="UP001151760">
    <property type="component" value="Unassembled WGS sequence"/>
</dbReference>
<gene>
    <name evidence="2" type="ORF">Tco_1005698</name>
</gene>
<accession>A0ABQ5FFR5</accession>
<organism evidence="2 3">
    <name type="scientific">Tanacetum coccineum</name>
    <dbReference type="NCBI Taxonomy" id="301880"/>
    <lineage>
        <taxon>Eukaryota</taxon>
        <taxon>Viridiplantae</taxon>
        <taxon>Streptophyta</taxon>
        <taxon>Embryophyta</taxon>
        <taxon>Tracheophyta</taxon>
        <taxon>Spermatophyta</taxon>
        <taxon>Magnoliopsida</taxon>
        <taxon>eudicotyledons</taxon>
        <taxon>Gunneridae</taxon>
        <taxon>Pentapetalae</taxon>
        <taxon>asterids</taxon>
        <taxon>campanulids</taxon>
        <taxon>Asterales</taxon>
        <taxon>Asteraceae</taxon>
        <taxon>Asteroideae</taxon>
        <taxon>Anthemideae</taxon>
        <taxon>Anthemidinae</taxon>
        <taxon>Tanacetum</taxon>
    </lineage>
</organism>
<feature type="compositionally biased region" description="Basic and acidic residues" evidence="1">
    <location>
        <begin position="82"/>
        <end position="96"/>
    </location>
</feature>
<sequence>MSKHKGIYVAPSHTKKIFANMKREGKGFSGRITPLFLIMMVQAPKDMGEDSAAPIDSHSTPIVPQLSSSKPQKKKSRRKQRKDSVPTELIPDKDTNEESISTPSCDPPQSGVDRFQLVELMTFCTKLQKQVLDLEEAKTDQVKEIASLKKRVKQLEKRRKSRTSGLKRLRKVGSASRVESSNDVSLGAQEDASKQGKKTADLNADAEVTLIDETQERYDEGMLFDVQDDLQGEEVVAKKEVTENEVSATDPVTNAGEVVTTASATTTVDELTLAQTLIEIKAAKPKAVTTAATKITTTVASTRLKAKGIVFHDQEEQAYAVTPIVSSS</sequence>
<evidence type="ECO:0000313" key="2">
    <source>
        <dbReference type="EMBL" id="GJT62165.1"/>
    </source>
</evidence>
<evidence type="ECO:0000313" key="3">
    <source>
        <dbReference type="Proteomes" id="UP001151760"/>
    </source>
</evidence>
<dbReference type="InterPro" id="IPR038077">
    <property type="entry name" value="Troponin_sf"/>
</dbReference>
<keyword evidence="3" id="KW-1185">Reference proteome</keyword>
<evidence type="ECO:0000256" key="1">
    <source>
        <dbReference type="SAM" id="MobiDB-lite"/>
    </source>
</evidence>
<protein>
    <submittedName>
        <fullName evidence="2">Uncharacterized protein</fullName>
    </submittedName>
</protein>
<feature type="compositionally biased region" description="Basic residues" evidence="1">
    <location>
        <begin position="154"/>
        <end position="171"/>
    </location>
</feature>
<feature type="compositionally biased region" description="Basic residues" evidence="1">
    <location>
        <begin position="71"/>
        <end position="81"/>
    </location>
</feature>
<name>A0ABQ5FFR5_9ASTR</name>
<dbReference type="EMBL" id="BQNB010017351">
    <property type="protein sequence ID" value="GJT62165.1"/>
    <property type="molecule type" value="Genomic_DNA"/>
</dbReference>
<reference evidence="2" key="1">
    <citation type="journal article" date="2022" name="Int. J. Mol. Sci.">
        <title>Draft Genome of Tanacetum Coccineum: Genomic Comparison of Closely Related Tanacetum-Family Plants.</title>
        <authorList>
            <person name="Yamashiro T."/>
            <person name="Shiraishi A."/>
            <person name="Nakayama K."/>
            <person name="Satake H."/>
        </authorList>
    </citation>
    <scope>NUCLEOTIDE SEQUENCE</scope>
</reference>
<feature type="region of interest" description="Disordered" evidence="1">
    <location>
        <begin position="48"/>
        <end position="111"/>
    </location>
</feature>
<feature type="compositionally biased region" description="Basic and acidic residues" evidence="1">
    <location>
        <begin position="191"/>
        <end position="200"/>
    </location>
</feature>
<dbReference type="SUPFAM" id="SSF90250">
    <property type="entry name" value="Troponin coil-coiled subunits"/>
    <property type="match status" value="1"/>
</dbReference>
<feature type="region of interest" description="Disordered" evidence="1">
    <location>
        <begin position="154"/>
        <end position="200"/>
    </location>
</feature>
<comment type="caution">
    <text evidence="2">The sequence shown here is derived from an EMBL/GenBank/DDBJ whole genome shotgun (WGS) entry which is preliminary data.</text>
</comment>
<proteinExistence type="predicted"/>